<protein>
    <submittedName>
        <fullName evidence="2">Uncharacterized protein</fullName>
    </submittedName>
</protein>
<evidence type="ECO:0000313" key="3">
    <source>
        <dbReference type="Proteomes" id="UP000203413"/>
    </source>
</evidence>
<feature type="compositionally biased region" description="Polar residues" evidence="1">
    <location>
        <begin position="487"/>
        <end position="496"/>
    </location>
</feature>
<evidence type="ECO:0000313" key="2">
    <source>
        <dbReference type="EMBL" id="AII15813.1"/>
    </source>
</evidence>
<feature type="region of interest" description="Disordered" evidence="1">
    <location>
        <begin position="1168"/>
        <end position="1248"/>
    </location>
</feature>
<feature type="compositionally biased region" description="Basic residues" evidence="1">
    <location>
        <begin position="502"/>
        <end position="514"/>
    </location>
</feature>
<dbReference type="EMBL" id="KJ184318">
    <property type="protein sequence ID" value="AII15813.1"/>
    <property type="molecule type" value="Genomic_DNA"/>
</dbReference>
<sequence length="1248" mass="142714">MEDCNQNDEVMSTWSGSIYGVLSAIPTEVWNFVTAKAKLGTEKRYNKLKEYRKCYNIQQTQYHNIDTFITKLHDCIREEEAFRRNNVAKLLWYKYLLVTDYDLSLFCKFCNKPKKFTAYKGLFVHLRTAHSLILEEKFIDCPEMDILRDAFDRVNFKNAVKEEMLAELLNLAKAKFTAPEKTNFELIQEQKDVSGDNIDDDMETQTGDGDDEDKETEVAVENLLADTQGKEVEMDVAMTTSEESSVSTYEMMTHEDLTTVEVQDIVAPEANEQISDTNKNKPDYEESVVEDNKLDYEESVVEDNILDTSFAEELIHKTLNTPEVQETILLNTFDPTVFSKENITNLTYREKLPNSLIDAHSVANMTEVEAPRKSVVLAKPRPRSGAKSRKNNTTKMTDGKSKSKETIVNKKNRSKNTKENEDIEMGENIIGKKRKFQEVENSSVTNKKSRESTDECENSFKTTKTSKNGSAQNKNTKTASGVDKSSDTNGSEVTNAEDSKHSTIRPKGGAKRKSAKEVKEGSGQDSQVCTEEADIPISDDNGRSVKESREKEVKTRRNKRCTLKPNQLKRSRINSDERDTFLSAHILKSLQIKAKKRTFINPEHRDMYKTLINSIQESVSSKGSKKTLKSKNNNIYKKYINEYGKAKTRSDNRTALADVVNARIYGEHFSKKTGKANNPYKANVMLSQLENFKTYVNEQKISDTKLKMEETLKDTYKDHNNVTTWKEHLKSFSKIKTAKEYKTQYAALKHSCGKIPEVKSILTLIAPPGNERFKIIEKAGSTLMYEITIPEDGNLKGRDAKKVGTTEIKLLKNMVSQLIKGNSVSNLKYVLPDNGAQYIKWLDEYNKIKTSLNVSNNMKWFLNHVAHTIKDSSNPMSPLSKISMQELKRHVIAFSEYILVGQNISAKDMFTDSFFHNLTIFSMKFLYYIYDKILIAYKTNAFRSQLPNEFHMGMVSIFMKNEQYEDRFNPPSEMKAAYSTFMAKNGRPKVHFNGFMSTEKIANCLFHQRLISKEFDLKTLDDLIPYFESEDWRVIDLIESKCNMTVYDNLRSCLFVFLYNMVCNVLIDRDFSDNNEPLILSKGITWNFFKTCLFDSKYYEYGSIVNSVLHSFPTLNLTEEDKPPPPNTIVAVDAAPWFVVAEKYKTSLFSELFPSMCEKNNLETIPSEKVEEKVAATASRGYEISDDEDGDDEDGTNNNSSDEEASEGEEDEEEEEEGREERGEESEDMDTSDNDAVELSDSEESDSD</sequence>
<organism evidence="2 3">
    <name type="scientific">Penaeus monodon nudivirus</name>
    <dbReference type="NCBI Taxonomy" id="1529056"/>
    <lineage>
        <taxon>Viruses</taxon>
        <taxon>Viruses incertae sedis</taxon>
        <taxon>Naldaviricetes</taxon>
        <taxon>Lefavirales</taxon>
        <taxon>Nudiviridae</taxon>
        <taxon>Gammanudivirus</taxon>
        <taxon>Gammanudivirus pemonodonis</taxon>
    </lineage>
</organism>
<evidence type="ECO:0000256" key="1">
    <source>
        <dbReference type="SAM" id="MobiDB-lite"/>
    </source>
</evidence>
<feature type="compositionally biased region" description="Polar residues" evidence="1">
    <location>
        <begin position="459"/>
        <end position="479"/>
    </location>
</feature>
<feature type="region of interest" description="Disordered" evidence="1">
    <location>
        <begin position="189"/>
        <end position="214"/>
    </location>
</feature>
<gene>
    <name evidence="2" type="ORF">PmNV_025</name>
</gene>
<feature type="region of interest" description="Disordered" evidence="1">
    <location>
        <begin position="372"/>
        <end position="558"/>
    </location>
</feature>
<keyword evidence="3" id="KW-1185">Reference proteome</keyword>
<feature type="compositionally biased region" description="Basic and acidic residues" evidence="1">
    <location>
        <begin position="397"/>
        <end position="408"/>
    </location>
</feature>
<reference evidence="2 3" key="1">
    <citation type="journal article" date="2014" name="BMC Genomics">
        <title>The genome and occlusion bodies of marine Penaeus monodon nudivirus (PmNV, also known as MBV and PemoNPV) suggest that it should be assigned to a new nudivirus genus that is distinct from the terrestrial nudiviruses.</title>
        <authorList>
            <person name="Yang Y.T."/>
            <person name="Lee D.Y."/>
            <person name="Wang Y."/>
            <person name="Hu J.M."/>
            <person name="Li W.H."/>
            <person name="Leu J.H."/>
            <person name="Chang G.D."/>
            <person name="Ke H.M."/>
            <person name="Kang S.T."/>
            <person name="Lin S.S."/>
            <person name="Kou G.H."/>
            <person name="Lo C.F."/>
        </authorList>
    </citation>
    <scope>NUCLEOTIDE SEQUENCE [LARGE SCALE GENOMIC DNA]</scope>
    <source>
        <strain evidence="2">Indonesia</strain>
    </source>
</reference>
<dbReference type="KEGG" id="vg:20098331"/>
<proteinExistence type="predicted"/>
<feature type="compositionally biased region" description="Acidic residues" evidence="1">
    <location>
        <begin position="197"/>
        <end position="214"/>
    </location>
</feature>
<feature type="compositionally biased region" description="Basic residues" evidence="1">
    <location>
        <begin position="380"/>
        <end position="392"/>
    </location>
</feature>
<feature type="compositionally biased region" description="Basic and acidic residues" evidence="1">
    <location>
        <begin position="540"/>
        <end position="555"/>
    </location>
</feature>
<name>A0A076FCY0_9VIRU</name>
<dbReference type="Proteomes" id="UP000203413">
    <property type="component" value="Segment"/>
</dbReference>
<accession>A0A076FCY0</accession>
<feature type="compositionally biased region" description="Acidic residues" evidence="1">
    <location>
        <begin position="1184"/>
        <end position="1248"/>
    </location>
</feature>
<dbReference type="RefSeq" id="YP_009051863.1">
    <property type="nucleotide sequence ID" value="NC_024692.1"/>
</dbReference>
<dbReference type="GeneID" id="20098331"/>